<gene>
    <name evidence="1" type="ORF">MACH08_34900</name>
</gene>
<dbReference type="InterPro" id="IPR034660">
    <property type="entry name" value="DinB/YfiT-like"/>
</dbReference>
<keyword evidence="2" id="KW-1185">Reference proteome</keyword>
<dbReference type="Proteomes" id="UP001275436">
    <property type="component" value="Unassembled WGS sequence"/>
</dbReference>
<sequence length="68" mass="7914">MDIKFWEVCLLIELKEVTLDQFLANANDPSRYNISFIEATDGINEKKAFWKPDTNSHSVAEIVQHLIY</sequence>
<proteinExistence type="predicted"/>
<evidence type="ECO:0000313" key="1">
    <source>
        <dbReference type="EMBL" id="GLO67706.1"/>
    </source>
</evidence>
<protein>
    <recommendedName>
        <fullName evidence="3">DinB family protein</fullName>
    </recommendedName>
</protein>
<name>A0ABQ5TPH4_9BACI</name>
<comment type="caution">
    <text evidence="1">The sequence shown here is derived from an EMBL/GenBank/DDBJ whole genome shotgun (WGS) entry which is preliminary data.</text>
</comment>
<organism evidence="1 2">
    <name type="scientific">Oceanobacillus kimchii</name>
    <dbReference type="NCBI Taxonomy" id="746691"/>
    <lineage>
        <taxon>Bacteria</taxon>
        <taxon>Bacillati</taxon>
        <taxon>Bacillota</taxon>
        <taxon>Bacilli</taxon>
        <taxon>Bacillales</taxon>
        <taxon>Bacillaceae</taxon>
        <taxon>Oceanobacillus</taxon>
    </lineage>
</organism>
<evidence type="ECO:0008006" key="3">
    <source>
        <dbReference type="Google" id="ProtNLM"/>
    </source>
</evidence>
<dbReference type="RefSeq" id="WP_017798240.1">
    <property type="nucleotide sequence ID" value="NZ_CP183888.1"/>
</dbReference>
<dbReference type="EMBL" id="BSKO01000001">
    <property type="protein sequence ID" value="GLO67706.1"/>
    <property type="molecule type" value="Genomic_DNA"/>
</dbReference>
<dbReference type="SUPFAM" id="SSF109854">
    <property type="entry name" value="DinB/YfiT-like putative metalloenzymes"/>
    <property type="match status" value="1"/>
</dbReference>
<accession>A0ABQ5TPH4</accession>
<reference evidence="1 2" key="1">
    <citation type="submission" date="2023-02" db="EMBL/GenBank/DDBJ databases">
        <title>Oceanobacillus kimchii IFOP_LL358 isolated form Alexandrium catenella lab strain.</title>
        <authorList>
            <person name="Gajardo G."/>
            <person name="Ueki S."/>
            <person name="Maruyama F."/>
        </authorList>
    </citation>
    <scope>NUCLEOTIDE SEQUENCE [LARGE SCALE GENOMIC DNA]</scope>
    <source>
        <strain evidence="1 2">IFOP_LL358</strain>
    </source>
</reference>
<evidence type="ECO:0000313" key="2">
    <source>
        <dbReference type="Proteomes" id="UP001275436"/>
    </source>
</evidence>